<feature type="compositionally biased region" description="Basic and acidic residues" evidence="1">
    <location>
        <begin position="15"/>
        <end position="29"/>
    </location>
</feature>
<name>A0A0D3ICU9_EMIH1</name>
<dbReference type="PaxDb" id="2903-EOD09084"/>
<dbReference type="InterPro" id="IPR003611">
    <property type="entry name" value="NUMOD3"/>
</dbReference>
<proteinExistence type="predicted"/>
<feature type="compositionally biased region" description="Basic and acidic residues" evidence="1">
    <location>
        <begin position="118"/>
        <end position="128"/>
    </location>
</feature>
<feature type="region of interest" description="Disordered" evidence="1">
    <location>
        <begin position="1"/>
        <end position="137"/>
    </location>
</feature>
<evidence type="ECO:0000259" key="2">
    <source>
        <dbReference type="SMART" id="SM00496"/>
    </source>
</evidence>
<dbReference type="Pfam" id="PF07460">
    <property type="entry name" value="NUMOD3"/>
    <property type="match status" value="1"/>
</dbReference>
<dbReference type="KEGG" id="ehx:EMIHUDRAFT_216938"/>
<dbReference type="SUPFAM" id="SSF64496">
    <property type="entry name" value="DNA-binding domain of intron-encoded endonucleases"/>
    <property type="match status" value="1"/>
</dbReference>
<dbReference type="GeneID" id="17255227"/>
<sequence>MARGPEALAEPPRFPLDRTGRAHTEESRAKISAANKGNVPWNRGRKHSEETRRKIAEATRNAMLARKERQAAERERMRLEEPEQYAEAHARASAHLGEPPAEDPEYRARRAKATVSNETRKRLSEAMKAKWSSHSAERRLKIAEAIRRKWQDPDYRNKTVLGIRLAHKSGRYAERMSPEATAEWKSKISSSMRERWQDKMYRDQQLRSAQGRPSRPPVGGLPSNEPDAIAMILKGVGELPGFADGQKLE</sequence>
<feature type="domain" description="Nuclease associated modular" evidence="2">
    <location>
        <begin position="43"/>
        <end position="59"/>
    </location>
</feature>
<dbReference type="PANTHER" id="PTHR34199:SF2">
    <property type="entry name" value="NUMOD3 MOTIF FAMILY PROTEIN, EXPRESSED"/>
    <property type="match status" value="1"/>
</dbReference>
<keyword evidence="4" id="KW-1185">Reference proteome</keyword>
<dbReference type="AlphaFoldDB" id="A0A0D3ICU9"/>
<dbReference type="Proteomes" id="UP000013827">
    <property type="component" value="Unassembled WGS sequence"/>
</dbReference>
<dbReference type="RefSeq" id="XP_005761513.1">
    <property type="nucleotide sequence ID" value="XM_005761456.1"/>
</dbReference>
<feature type="region of interest" description="Disordered" evidence="1">
    <location>
        <begin position="199"/>
        <end position="226"/>
    </location>
</feature>
<feature type="compositionally biased region" description="Basic and acidic residues" evidence="1">
    <location>
        <begin position="65"/>
        <end position="90"/>
    </location>
</feature>
<feature type="compositionally biased region" description="Basic and acidic residues" evidence="1">
    <location>
        <begin position="47"/>
        <end position="57"/>
    </location>
</feature>
<accession>A0A0D3ICU9</accession>
<evidence type="ECO:0000313" key="3">
    <source>
        <dbReference type="EnsemblProtists" id="EOD09084"/>
    </source>
</evidence>
<reference evidence="3" key="2">
    <citation type="submission" date="2024-10" db="UniProtKB">
        <authorList>
            <consortium name="EnsemblProtists"/>
        </authorList>
    </citation>
    <scope>IDENTIFICATION</scope>
</reference>
<feature type="domain" description="Nuclease associated modular" evidence="2">
    <location>
        <begin position="19"/>
        <end position="35"/>
    </location>
</feature>
<dbReference type="GO" id="GO:0003677">
    <property type="term" value="F:DNA binding"/>
    <property type="evidence" value="ECO:0007669"/>
    <property type="project" value="InterPro"/>
</dbReference>
<evidence type="ECO:0000256" key="1">
    <source>
        <dbReference type="SAM" id="MobiDB-lite"/>
    </source>
</evidence>
<dbReference type="PANTHER" id="PTHR34199">
    <property type="entry name" value="NUMOD3 MOTIF FAMILY PROTEIN, EXPRESSED"/>
    <property type="match status" value="1"/>
</dbReference>
<dbReference type="EnsemblProtists" id="EOD09084">
    <property type="protein sequence ID" value="EOD09084"/>
    <property type="gene ID" value="EMIHUDRAFT_216938"/>
</dbReference>
<dbReference type="SMART" id="SM00496">
    <property type="entry name" value="IENR2"/>
    <property type="match status" value="3"/>
</dbReference>
<evidence type="ECO:0000313" key="4">
    <source>
        <dbReference type="Proteomes" id="UP000013827"/>
    </source>
</evidence>
<organism evidence="3 4">
    <name type="scientific">Emiliania huxleyi (strain CCMP1516)</name>
    <dbReference type="NCBI Taxonomy" id="280463"/>
    <lineage>
        <taxon>Eukaryota</taxon>
        <taxon>Haptista</taxon>
        <taxon>Haptophyta</taxon>
        <taxon>Prymnesiophyceae</taxon>
        <taxon>Isochrysidales</taxon>
        <taxon>Noelaerhabdaceae</taxon>
        <taxon>Emiliania</taxon>
    </lineage>
</organism>
<dbReference type="HOGENOM" id="CLU_1117450_0_0_1"/>
<reference evidence="4" key="1">
    <citation type="journal article" date="2013" name="Nature">
        <title>Pan genome of the phytoplankton Emiliania underpins its global distribution.</title>
        <authorList>
            <person name="Read B.A."/>
            <person name="Kegel J."/>
            <person name="Klute M.J."/>
            <person name="Kuo A."/>
            <person name="Lefebvre S.C."/>
            <person name="Maumus F."/>
            <person name="Mayer C."/>
            <person name="Miller J."/>
            <person name="Monier A."/>
            <person name="Salamov A."/>
            <person name="Young J."/>
            <person name="Aguilar M."/>
            <person name="Claverie J.M."/>
            <person name="Frickenhaus S."/>
            <person name="Gonzalez K."/>
            <person name="Herman E.K."/>
            <person name="Lin Y.C."/>
            <person name="Napier J."/>
            <person name="Ogata H."/>
            <person name="Sarno A.F."/>
            <person name="Shmutz J."/>
            <person name="Schroeder D."/>
            <person name="de Vargas C."/>
            <person name="Verret F."/>
            <person name="von Dassow P."/>
            <person name="Valentin K."/>
            <person name="Van de Peer Y."/>
            <person name="Wheeler G."/>
            <person name="Dacks J.B."/>
            <person name="Delwiche C.F."/>
            <person name="Dyhrman S.T."/>
            <person name="Glockner G."/>
            <person name="John U."/>
            <person name="Richards T."/>
            <person name="Worden A.Z."/>
            <person name="Zhang X."/>
            <person name="Grigoriev I.V."/>
            <person name="Allen A.E."/>
            <person name="Bidle K."/>
            <person name="Borodovsky M."/>
            <person name="Bowler C."/>
            <person name="Brownlee C."/>
            <person name="Cock J.M."/>
            <person name="Elias M."/>
            <person name="Gladyshev V.N."/>
            <person name="Groth M."/>
            <person name="Guda C."/>
            <person name="Hadaegh A."/>
            <person name="Iglesias-Rodriguez M.D."/>
            <person name="Jenkins J."/>
            <person name="Jones B.M."/>
            <person name="Lawson T."/>
            <person name="Leese F."/>
            <person name="Lindquist E."/>
            <person name="Lobanov A."/>
            <person name="Lomsadze A."/>
            <person name="Malik S.B."/>
            <person name="Marsh M.E."/>
            <person name="Mackinder L."/>
            <person name="Mock T."/>
            <person name="Mueller-Roeber B."/>
            <person name="Pagarete A."/>
            <person name="Parker M."/>
            <person name="Probert I."/>
            <person name="Quesneville H."/>
            <person name="Raines C."/>
            <person name="Rensing S.A."/>
            <person name="Riano-Pachon D.M."/>
            <person name="Richier S."/>
            <person name="Rokitta S."/>
            <person name="Shiraiwa Y."/>
            <person name="Soanes D.M."/>
            <person name="van der Giezen M."/>
            <person name="Wahlund T.M."/>
            <person name="Williams B."/>
            <person name="Wilson W."/>
            <person name="Wolfe G."/>
            <person name="Wurch L.L."/>
        </authorList>
    </citation>
    <scope>NUCLEOTIDE SEQUENCE</scope>
</reference>
<protein>
    <recommendedName>
        <fullName evidence="2">Nuclease associated modular domain-containing protein</fullName>
    </recommendedName>
</protein>
<feature type="domain" description="Nuclease associated modular" evidence="2">
    <location>
        <begin position="111"/>
        <end position="127"/>
    </location>
</feature>